<keyword evidence="1" id="KW-0812">Transmembrane</keyword>
<dbReference type="RefSeq" id="WP_041964413.1">
    <property type="nucleotide sequence ID" value="NZ_BASE01000012.1"/>
</dbReference>
<dbReference type="EMBL" id="BASE01000012">
    <property type="protein sequence ID" value="GAM12481.1"/>
    <property type="molecule type" value="Genomic_DNA"/>
</dbReference>
<evidence type="ECO:0000313" key="3">
    <source>
        <dbReference type="Proteomes" id="UP000031014"/>
    </source>
</evidence>
<dbReference type="STRING" id="1321606.SAMD00020551_0616"/>
<feature type="transmembrane region" description="Helical" evidence="1">
    <location>
        <begin position="35"/>
        <end position="55"/>
    </location>
</feature>
<dbReference type="AlphaFoldDB" id="A0A0A8X2Y5"/>
<gene>
    <name evidence="2" type="ORF">SAMD00020551_0616</name>
</gene>
<organism evidence="2 3">
    <name type="scientific">Mesobacillus selenatarsenatis (strain DSM 18680 / JCM 14380 / FERM P-15431 / SF-1)</name>
    <dbReference type="NCBI Taxonomy" id="1321606"/>
    <lineage>
        <taxon>Bacteria</taxon>
        <taxon>Bacillati</taxon>
        <taxon>Bacillota</taxon>
        <taxon>Bacilli</taxon>
        <taxon>Bacillales</taxon>
        <taxon>Bacillaceae</taxon>
        <taxon>Mesobacillus</taxon>
    </lineage>
</organism>
<feature type="transmembrane region" description="Helical" evidence="1">
    <location>
        <begin position="62"/>
        <end position="85"/>
    </location>
</feature>
<feature type="transmembrane region" description="Helical" evidence="1">
    <location>
        <begin position="91"/>
        <end position="113"/>
    </location>
</feature>
<keyword evidence="3" id="KW-1185">Reference proteome</keyword>
<comment type="caution">
    <text evidence="2">The sequence shown here is derived from an EMBL/GenBank/DDBJ whole genome shotgun (WGS) entry which is preliminary data.</text>
</comment>
<keyword evidence="1" id="KW-0472">Membrane</keyword>
<protein>
    <submittedName>
        <fullName evidence="2">Uncharacterized protein</fullName>
    </submittedName>
</protein>
<accession>A0A0A8X2Y5</accession>
<sequence length="122" mass="13421">MRAVDIETKKLKELRLEMPDLDSSNFVMKAIDYSVNGWTVGLLYTVLLMFITVYVKHKKVFLPSLISLAIGLLTLAASFVVAVTVDPWAGIGVGMLAAGLLVCTIVIFIFAFVMKLLRKGAR</sequence>
<dbReference type="Proteomes" id="UP000031014">
    <property type="component" value="Unassembled WGS sequence"/>
</dbReference>
<name>A0A0A8X2Y5_MESS1</name>
<evidence type="ECO:0000256" key="1">
    <source>
        <dbReference type="SAM" id="Phobius"/>
    </source>
</evidence>
<reference evidence="2 3" key="1">
    <citation type="submission" date="2013-06" db="EMBL/GenBank/DDBJ databases">
        <title>Whole genome shotgun sequence of Bacillus selenatarsenatis SF-1.</title>
        <authorList>
            <person name="Kuroda M."/>
            <person name="Sei K."/>
            <person name="Yamashita M."/>
            <person name="Ike M."/>
        </authorList>
    </citation>
    <scope>NUCLEOTIDE SEQUENCE [LARGE SCALE GENOMIC DNA]</scope>
    <source>
        <strain evidence="2 3">SF-1</strain>
    </source>
</reference>
<evidence type="ECO:0000313" key="2">
    <source>
        <dbReference type="EMBL" id="GAM12481.1"/>
    </source>
</evidence>
<keyword evidence="1" id="KW-1133">Transmembrane helix</keyword>
<dbReference type="OrthoDB" id="2386786at2"/>
<proteinExistence type="predicted"/>